<feature type="domain" description="Acyl-CoA dehydrogenase/oxidase N-terminal" evidence="9">
    <location>
        <begin position="6"/>
        <end position="117"/>
    </location>
</feature>
<dbReference type="InterPro" id="IPR036250">
    <property type="entry name" value="AcylCo_DH-like_C"/>
</dbReference>
<evidence type="ECO:0000259" key="7">
    <source>
        <dbReference type="Pfam" id="PF00441"/>
    </source>
</evidence>
<dbReference type="Gene3D" id="1.10.540.10">
    <property type="entry name" value="Acyl-CoA dehydrogenase/oxidase, N-terminal domain"/>
    <property type="match status" value="1"/>
</dbReference>
<evidence type="ECO:0000256" key="6">
    <source>
        <dbReference type="RuleBase" id="RU362125"/>
    </source>
</evidence>
<dbReference type="FunFam" id="2.40.110.10:FF:000001">
    <property type="entry name" value="Acyl-CoA dehydrogenase, mitochondrial"/>
    <property type="match status" value="1"/>
</dbReference>
<dbReference type="FunFam" id="1.20.140.10:FF:000004">
    <property type="entry name" value="Acyl-CoA dehydrogenase FadE25"/>
    <property type="match status" value="1"/>
</dbReference>
<dbReference type="Pfam" id="PF02771">
    <property type="entry name" value="Acyl-CoA_dh_N"/>
    <property type="match status" value="1"/>
</dbReference>
<organism evidence="10 11">
    <name type="scientific">Aerophobetes bacterium</name>
    <dbReference type="NCBI Taxonomy" id="2030807"/>
    <lineage>
        <taxon>Bacteria</taxon>
        <taxon>Candidatus Aerophobota</taxon>
    </lineage>
</organism>
<comment type="similarity">
    <text evidence="2 6">Belongs to the acyl-CoA dehydrogenase family.</text>
</comment>
<evidence type="ECO:0000256" key="3">
    <source>
        <dbReference type="ARBA" id="ARBA00022630"/>
    </source>
</evidence>
<evidence type="ECO:0000313" key="10">
    <source>
        <dbReference type="EMBL" id="TES86165.1"/>
    </source>
</evidence>
<dbReference type="InterPro" id="IPR009100">
    <property type="entry name" value="AcylCoA_DH/oxidase_NM_dom_sf"/>
</dbReference>
<dbReference type="InterPro" id="IPR046373">
    <property type="entry name" value="Acyl-CoA_Oxase/DH_mid-dom_sf"/>
</dbReference>
<dbReference type="GO" id="GO:0003995">
    <property type="term" value="F:acyl-CoA dehydrogenase activity"/>
    <property type="evidence" value="ECO:0007669"/>
    <property type="project" value="InterPro"/>
</dbReference>
<sequence>MDFTLSDDQRMILEMLDEVCEKEFAPRADEISETGEFPSENVKKLAELDLFGITIPKEFGGLGMDYATWTLIAERISKACATTGLIFGANLLCSYPLEEYGTEEQKKKFLPPLASGQSLGAFALTEPEAGSDAGNVQTTARKENGHFVLNGTKIFITNGEVADIYIVIASTDKKSGPRGLTAFLLEKGTEGFSFGQHFEKMGLSALPNVELIFNDCRVPTSSVLLKERRGFKVAMGTFAAGRIGVGIGALGIAEAAFEKARAYARERVQFGRPISSFQAVQHMLADMATKIEAAKYLLYRAAWHLDRGEAFEQLASMGKLYASEVAMEVTTKAVQVFGGYGYMKDYPVERYMREAKLFEIIEGTSEIQRGIIANLILKER</sequence>
<evidence type="ECO:0000256" key="4">
    <source>
        <dbReference type="ARBA" id="ARBA00022827"/>
    </source>
</evidence>
<dbReference type="Gene3D" id="2.40.110.10">
    <property type="entry name" value="Butyryl-CoA Dehydrogenase, subunit A, domain 2"/>
    <property type="match status" value="1"/>
</dbReference>
<dbReference type="Pfam" id="PF02770">
    <property type="entry name" value="Acyl-CoA_dh_M"/>
    <property type="match status" value="1"/>
</dbReference>
<comment type="cofactor">
    <cofactor evidence="1 6">
        <name>FAD</name>
        <dbReference type="ChEBI" id="CHEBI:57692"/>
    </cofactor>
</comment>
<dbReference type="SUPFAM" id="SSF47203">
    <property type="entry name" value="Acyl-CoA dehydrogenase C-terminal domain-like"/>
    <property type="match status" value="1"/>
</dbReference>
<evidence type="ECO:0000259" key="8">
    <source>
        <dbReference type="Pfam" id="PF02770"/>
    </source>
</evidence>
<dbReference type="PANTHER" id="PTHR43884">
    <property type="entry name" value="ACYL-COA DEHYDROGENASE"/>
    <property type="match status" value="1"/>
</dbReference>
<evidence type="ECO:0000256" key="1">
    <source>
        <dbReference type="ARBA" id="ARBA00001974"/>
    </source>
</evidence>
<accession>A0A523QKG5</accession>
<evidence type="ECO:0000256" key="5">
    <source>
        <dbReference type="ARBA" id="ARBA00023002"/>
    </source>
</evidence>
<proteinExistence type="inferred from homology"/>
<dbReference type="Gene3D" id="1.20.140.10">
    <property type="entry name" value="Butyryl-CoA Dehydrogenase, subunit A, domain 3"/>
    <property type="match status" value="1"/>
</dbReference>
<reference evidence="10 11" key="1">
    <citation type="submission" date="2019-03" db="EMBL/GenBank/DDBJ databases">
        <title>Metabolic potential of uncultured bacteria and archaea associated with petroleum seepage in deep-sea sediments.</title>
        <authorList>
            <person name="Dong X."/>
            <person name="Hubert C."/>
        </authorList>
    </citation>
    <scope>NUCLEOTIDE SEQUENCE [LARGE SCALE GENOMIC DNA]</scope>
    <source>
        <strain evidence="10">E44_bin92</strain>
    </source>
</reference>
<keyword evidence="5 6" id="KW-0560">Oxidoreductase</keyword>
<dbReference type="Pfam" id="PF00441">
    <property type="entry name" value="Acyl-CoA_dh_1"/>
    <property type="match status" value="1"/>
</dbReference>
<dbReference type="GO" id="GO:0050660">
    <property type="term" value="F:flavin adenine dinucleotide binding"/>
    <property type="evidence" value="ECO:0007669"/>
    <property type="project" value="InterPro"/>
</dbReference>
<evidence type="ECO:0000313" key="11">
    <source>
        <dbReference type="Proteomes" id="UP000320781"/>
    </source>
</evidence>
<dbReference type="PANTHER" id="PTHR43884:SF12">
    <property type="entry name" value="ISOVALERYL-COA DEHYDROGENASE, MITOCHONDRIAL-RELATED"/>
    <property type="match status" value="1"/>
</dbReference>
<dbReference type="EMBL" id="SOKU01000124">
    <property type="protein sequence ID" value="TES86165.1"/>
    <property type="molecule type" value="Genomic_DNA"/>
</dbReference>
<dbReference type="PIRSF" id="PIRSF016578">
    <property type="entry name" value="HsaA"/>
    <property type="match status" value="1"/>
</dbReference>
<protein>
    <submittedName>
        <fullName evidence="10">Acyl-CoA dehydrogenase</fullName>
    </submittedName>
</protein>
<dbReference type="InterPro" id="IPR006089">
    <property type="entry name" value="Acyl-CoA_DH_CS"/>
</dbReference>
<dbReference type="InterPro" id="IPR013786">
    <property type="entry name" value="AcylCoA_DH/ox_N"/>
</dbReference>
<feature type="domain" description="Acyl-CoA oxidase/dehydrogenase middle" evidence="8">
    <location>
        <begin position="121"/>
        <end position="216"/>
    </location>
</feature>
<name>A0A523QKG5_UNCAE</name>
<dbReference type="AlphaFoldDB" id="A0A523QKG5"/>
<gene>
    <name evidence="10" type="ORF">E3J95_02620</name>
</gene>
<dbReference type="InterPro" id="IPR009075">
    <property type="entry name" value="AcylCo_DH/oxidase_C"/>
</dbReference>
<comment type="caution">
    <text evidence="10">The sequence shown here is derived from an EMBL/GenBank/DDBJ whole genome shotgun (WGS) entry which is preliminary data.</text>
</comment>
<dbReference type="InterPro" id="IPR037069">
    <property type="entry name" value="AcylCoA_DH/ox_N_sf"/>
</dbReference>
<evidence type="ECO:0000256" key="2">
    <source>
        <dbReference type="ARBA" id="ARBA00009347"/>
    </source>
</evidence>
<dbReference type="PROSITE" id="PS00073">
    <property type="entry name" value="ACYL_COA_DH_2"/>
    <property type="match status" value="1"/>
</dbReference>
<dbReference type="SUPFAM" id="SSF56645">
    <property type="entry name" value="Acyl-CoA dehydrogenase NM domain-like"/>
    <property type="match status" value="1"/>
</dbReference>
<evidence type="ECO:0000259" key="9">
    <source>
        <dbReference type="Pfam" id="PF02771"/>
    </source>
</evidence>
<dbReference type="InterPro" id="IPR006091">
    <property type="entry name" value="Acyl-CoA_Oxase/DH_mid-dom"/>
</dbReference>
<dbReference type="Proteomes" id="UP000320781">
    <property type="component" value="Unassembled WGS sequence"/>
</dbReference>
<feature type="domain" description="Acyl-CoA dehydrogenase/oxidase C-terminal" evidence="7">
    <location>
        <begin position="229"/>
        <end position="374"/>
    </location>
</feature>
<dbReference type="FunFam" id="1.10.540.10:FF:000002">
    <property type="entry name" value="Acyl-CoA dehydrogenase FadE19"/>
    <property type="match status" value="1"/>
</dbReference>
<keyword evidence="3 6" id="KW-0285">Flavoprotein</keyword>
<keyword evidence="4 6" id="KW-0274">FAD</keyword>